<dbReference type="PANTHER" id="PTHR47186">
    <property type="entry name" value="LEUCINE-RICH REPEAT-CONTAINING PROTEIN 57"/>
    <property type="match status" value="1"/>
</dbReference>
<sequence length="551" mass="62413">MDVFLCMTWLKRWARTLLCENLNALESEVDYGVVKTWNKCSNMIKISSILRKIPNLSGAINLELLDCSLCKSLVELPCLNHLASLHHDRLYLQGCYRLKNFPQVPRHFCSLGLLITELEEVPHSIEHLHKLQRLSLSKSKDLNMSGSAVKNVSIKLESLHKLNLSDCPMIKFPEIPRSLIELNLSGTQIEEVSLPFDSLCNLQILNMSGSAVKNISIRLESLRKLDLSGCPVVQFPNVPRSLTHLELSRTQIEEVSFPFDPLCNLEYLKVRGSTVKNVSIKLESIRRLDISGCPMVEFLKVPRGLIWLKLSNTQIEEAAMSIDTLSNLKELKMSSSSIPKLQCNISLFDLREFPTVDVPSPSLRSKTLRYMWMDRCKSLKLLSELPPYLQGLSVHDCTSLEKVSFADQSLYQFDSLVDDDNYNVFCMLFCNCFNLNQESTNNIEAKALLKVGSLAMKWAARYGRKKRRDNCRSLICCFPGNNISGNKFKCQSMNSSLSLKIVPNWGSGSRFLVFSICIVADLTHCRSISYVGCICEYQLTATDGGYEKFEK</sequence>
<dbReference type="Gene3D" id="3.80.10.10">
    <property type="entry name" value="Ribonuclease Inhibitor"/>
    <property type="match status" value="2"/>
</dbReference>
<reference evidence="1 2" key="1">
    <citation type="submission" date="2015-01" db="EMBL/GenBank/DDBJ databases">
        <title>Genome of allotetraploid Gossypium barbadense reveals genomic plasticity and fiber elongation in cotton evolution.</title>
        <authorList>
            <person name="Chen X."/>
            <person name="Liu X."/>
            <person name="Zhao B."/>
            <person name="Zheng H."/>
            <person name="Hu Y."/>
            <person name="Lu G."/>
            <person name="Yang C."/>
            <person name="Chen J."/>
            <person name="Shan C."/>
            <person name="Zhang L."/>
            <person name="Zhou Y."/>
            <person name="Wang L."/>
            <person name="Guo W."/>
            <person name="Bai Y."/>
            <person name="Ruan J."/>
            <person name="Shangguan X."/>
            <person name="Mao Y."/>
            <person name="Jiang J."/>
            <person name="Zhu Y."/>
            <person name="Lei J."/>
            <person name="Kang H."/>
            <person name="Chen S."/>
            <person name="He X."/>
            <person name="Wang R."/>
            <person name="Wang Y."/>
            <person name="Chen J."/>
            <person name="Wang L."/>
            <person name="Yu S."/>
            <person name="Wang B."/>
            <person name="Wei J."/>
            <person name="Song S."/>
            <person name="Lu X."/>
            <person name="Gao Z."/>
            <person name="Gu W."/>
            <person name="Deng X."/>
            <person name="Ma D."/>
            <person name="Wang S."/>
            <person name="Liang W."/>
            <person name="Fang L."/>
            <person name="Cai C."/>
            <person name="Zhu X."/>
            <person name="Zhou B."/>
            <person name="Zhang Y."/>
            <person name="Chen Z."/>
            <person name="Xu S."/>
            <person name="Zhu R."/>
            <person name="Wang S."/>
            <person name="Zhang T."/>
            <person name="Zhao G."/>
        </authorList>
    </citation>
    <scope>NUCLEOTIDE SEQUENCE [LARGE SCALE GENOMIC DNA]</scope>
    <source>
        <strain evidence="2">cv. Xinhai21</strain>
        <tissue evidence="1">Leaf</tissue>
    </source>
</reference>
<protein>
    <submittedName>
        <fullName evidence="1">Uncharacterized protein</fullName>
    </submittedName>
</protein>
<name>A0A2P5VR77_GOSBA</name>
<evidence type="ECO:0000313" key="2">
    <source>
        <dbReference type="Proteomes" id="UP000239757"/>
    </source>
</evidence>
<organism evidence="1 2">
    <name type="scientific">Gossypium barbadense</name>
    <name type="common">Sea Island cotton</name>
    <name type="synonym">Hibiscus barbadensis</name>
    <dbReference type="NCBI Taxonomy" id="3634"/>
    <lineage>
        <taxon>Eukaryota</taxon>
        <taxon>Viridiplantae</taxon>
        <taxon>Streptophyta</taxon>
        <taxon>Embryophyta</taxon>
        <taxon>Tracheophyta</taxon>
        <taxon>Spermatophyta</taxon>
        <taxon>Magnoliopsida</taxon>
        <taxon>eudicotyledons</taxon>
        <taxon>Gunneridae</taxon>
        <taxon>Pentapetalae</taxon>
        <taxon>rosids</taxon>
        <taxon>malvids</taxon>
        <taxon>Malvales</taxon>
        <taxon>Malvaceae</taxon>
        <taxon>Malvoideae</taxon>
        <taxon>Gossypium</taxon>
    </lineage>
</organism>
<gene>
    <name evidence="1" type="ORF">GOBAR_AA39370</name>
</gene>
<proteinExistence type="predicted"/>
<dbReference type="OrthoDB" id="979580at2759"/>
<dbReference type="EMBL" id="KZ671364">
    <property type="protein sequence ID" value="PPR81342.1"/>
    <property type="molecule type" value="Genomic_DNA"/>
</dbReference>
<accession>A0A2P5VR77</accession>
<evidence type="ECO:0000313" key="1">
    <source>
        <dbReference type="EMBL" id="PPR81342.1"/>
    </source>
</evidence>
<dbReference type="InterPro" id="IPR032675">
    <property type="entry name" value="LRR_dom_sf"/>
</dbReference>
<dbReference type="Proteomes" id="UP000239757">
    <property type="component" value="Unassembled WGS sequence"/>
</dbReference>
<dbReference type="SUPFAM" id="SSF52058">
    <property type="entry name" value="L domain-like"/>
    <property type="match status" value="2"/>
</dbReference>
<dbReference type="PANTHER" id="PTHR47186:SF3">
    <property type="entry name" value="OS09G0267800 PROTEIN"/>
    <property type="match status" value="1"/>
</dbReference>
<dbReference type="AlphaFoldDB" id="A0A2P5VR77"/>